<organism evidence="1">
    <name type="scientific">marine metagenome</name>
    <dbReference type="NCBI Taxonomy" id="408172"/>
    <lineage>
        <taxon>unclassified sequences</taxon>
        <taxon>metagenomes</taxon>
        <taxon>ecological metagenomes</taxon>
    </lineage>
</organism>
<name>A0A381UQ89_9ZZZZ</name>
<dbReference type="AlphaFoldDB" id="A0A381UQ89"/>
<dbReference type="EMBL" id="UINC01006903">
    <property type="protein sequence ID" value="SVA30306.1"/>
    <property type="molecule type" value="Genomic_DNA"/>
</dbReference>
<gene>
    <name evidence="1" type="ORF">METZ01_LOCUS83160</name>
</gene>
<accession>A0A381UQ89</accession>
<evidence type="ECO:0000313" key="1">
    <source>
        <dbReference type="EMBL" id="SVA30306.1"/>
    </source>
</evidence>
<protein>
    <submittedName>
        <fullName evidence="1">Uncharacterized protein</fullName>
    </submittedName>
</protein>
<reference evidence="1" key="1">
    <citation type="submission" date="2018-05" db="EMBL/GenBank/DDBJ databases">
        <authorList>
            <person name="Lanie J.A."/>
            <person name="Ng W.-L."/>
            <person name="Kazmierczak K.M."/>
            <person name="Andrzejewski T.M."/>
            <person name="Davidsen T.M."/>
            <person name="Wayne K.J."/>
            <person name="Tettelin H."/>
            <person name="Glass J.I."/>
            <person name="Rusch D."/>
            <person name="Podicherti R."/>
            <person name="Tsui H.-C.T."/>
            <person name="Winkler M.E."/>
        </authorList>
    </citation>
    <scope>NUCLEOTIDE SEQUENCE</scope>
</reference>
<sequence length="74" mass="7994">MLPEAEALSAQLRITAETGLTALRDLDSGTPTGDSDYAARLSILANADTTRGALQLVVVEHVRRLVEAAHTRHW</sequence>
<proteinExistence type="predicted"/>